<evidence type="ECO:0000256" key="1">
    <source>
        <dbReference type="ARBA" id="ARBA00022723"/>
    </source>
</evidence>
<evidence type="ECO:0000313" key="8">
    <source>
        <dbReference type="EMBL" id="RYR73250.1"/>
    </source>
</evidence>
<protein>
    <recommendedName>
        <fullName evidence="4">2-oxoglutarate-dependent dioxygenase DAO</fullName>
    </recommendedName>
    <alternativeName>
        <fullName evidence="5">Protein DIOXYGENASE FOR AUXIN OXIDATION</fullName>
    </alternativeName>
</protein>
<dbReference type="InterPro" id="IPR027443">
    <property type="entry name" value="IPNS-like_sf"/>
</dbReference>
<accession>A0A445ECP4</accession>
<dbReference type="AlphaFoldDB" id="A0A445ECP4"/>
<dbReference type="PANTHER" id="PTHR47990">
    <property type="entry name" value="2-OXOGLUTARATE (2OG) AND FE(II)-DEPENDENT OXYGENASE SUPERFAMILY PROTEIN-RELATED"/>
    <property type="match status" value="1"/>
</dbReference>
<keyword evidence="9" id="KW-1185">Reference proteome</keyword>
<dbReference type="EMBL" id="SDMP01000002">
    <property type="protein sequence ID" value="RYR73250.1"/>
    <property type="molecule type" value="Genomic_DNA"/>
</dbReference>
<name>A0A445ECP4_ARAHY</name>
<dbReference type="Gene3D" id="2.60.120.330">
    <property type="entry name" value="B-lactam Antibiotic, Isopenicillin N Synthase, Chain"/>
    <property type="match status" value="1"/>
</dbReference>
<dbReference type="Gramene" id="arahy.Tifrunner.gnm2.ann2.Ah02g226300.1">
    <property type="protein sequence ID" value="arahy.Tifrunner.gnm2.ann2.Ah02g226300.1-CDS"/>
    <property type="gene ID" value="arahy.Tifrunner.gnm2.ann2.Ah02g226300"/>
</dbReference>
<dbReference type="OrthoDB" id="288590at2759"/>
<feature type="domain" description="Fe2OG dioxygenase" evidence="7">
    <location>
        <begin position="163"/>
        <end position="266"/>
    </location>
</feature>
<evidence type="ECO:0000256" key="3">
    <source>
        <dbReference type="ARBA" id="ARBA00054658"/>
    </source>
</evidence>
<evidence type="ECO:0000313" key="9">
    <source>
        <dbReference type="Proteomes" id="UP000289738"/>
    </source>
</evidence>
<dbReference type="InterPro" id="IPR026992">
    <property type="entry name" value="DIOX_N"/>
</dbReference>
<dbReference type="SUPFAM" id="SSF51197">
    <property type="entry name" value="Clavaminate synthase-like"/>
    <property type="match status" value="1"/>
</dbReference>
<keyword evidence="1 6" id="KW-0479">Metal-binding</keyword>
<reference evidence="8 9" key="1">
    <citation type="submission" date="2019-01" db="EMBL/GenBank/DDBJ databases">
        <title>Sequencing of cultivated peanut Arachis hypogaea provides insights into genome evolution and oil improvement.</title>
        <authorList>
            <person name="Chen X."/>
        </authorList>
    </citation>
    <scope>NUCLEOTIDE SEQUENCE [LARGE SCALE GENOMIC DNA]</scope>
    <source>
        <strain evidence="9">cv. Fuhuasheng</strain>
        <tissue evidence="8">Leaves</tissue>
    </source>
</reference>
<evidence type="ECO:0000259" key="7">
    <source>
        <dbReference type="PROSITE" id="PS51471"/>
    </source>
</evidence>
<keyword evidence="2 6" id="KW-0408">Iron</keyword>
<dbReference type="InterPro" id="IPR005123">
    <property type="entry name" value="Oxoglu/Fe-dep_dioxygenase_dom"/>
</dbReference>
<dbReference type="FunFam" id="2.60.120.330:FF:000017">
    <property type="entry name" value="2-oxoglutarate-dependent dioxygenase DAO"/>
    <property type="match status" value="1"/>
</dbReference>
<comment type="similarity">
    <text evidence="6">Belongs to the iron/ascorbate-dependent oxidoreductase family.</text>
</comment>
<evidence type="ECO:0000256" key="5">
    <source>
        <dbReference type="ARBA" id="ARBA00076740"/>
    </source>
</evidence>
<dbReference type="Pfam" id="PF03171">
    <property type="entry name" value="2OG-FeII_Oxy"/>
    <property type="match status" value="1"/>
</dbReference>
<dbReference type="STRING" id="3818.A0A445ECP4"/>
<dbReference type="Pfam" id="PF14226">
    <property type="entry name" value="DIOX_N"/>
    <property type="match status" value="1"/>
</dbReference>
<evidence type="ECO:0000256" key="6">
    <source>
        <dbReference type="RuleBase" id="RU003682"/>
    </source>
</evidence>
<dbReference type="PROSITE" id="PS51471">
    <property type="entry name" value="FE2OG_OXY"/>
    <property type="match status" value="1"/>
</dbReference>
<proteinExistence type="inferred from homology"/>
<comment type="function">
    <text evidence="3">2-oxoglutarate-dependent dioxygenase essential for auxin catabolism and maintenance of auxin homeostasis in reproductive organs. Catalyzes the irreversible oxidation of indole-3-acetic acid (IAA) to the biologically inactive 2-oxoindole-3-acetic acid (OxIAA).</text>
</comment>
<dbReference type="Proteomes" id="UP000289738">
    <property type="component" value="Chromosome A02"/>
</dbReference>
<sequence length="315" mass="35509">MCKLPTHKTKSKDKENTMEVPVVDFQQLRNKEEELKKLREACERCGCFRIINHTVPETLMADMKSVAKYLHDLPVEIKTKNKPVIPESGYRPPSEISPFYEGLALYDIHKSPQAVDQFCSQLGVPPKQRKTIEAYGEAVNDLATSVSQKMAESLGVVSTDFKDWPLLFRVIKYSFNAESIGSVGIPIHTDTSFVTLLQDDDKVGGLEIMDHSGSFKAVPPQSGSFLCIIGDVGHIWSNGRFHNVKHRVLCKEATTRLSFGVFMFSPRDGKIDTPTELVDLNHPRLYRSFNYEDLRQFRVSARGELAKFLANVANV</sequence>
<dbReference type="InterPro" id="IPR050231">
    <property type="entry name" value="Iron_ascorbate_oxido_reductase"/>
</dbReference>
<dbReference type="InterPro" id="IPR044861">
    <property type="entry name" value="IPNS-like_FE2OG_OXY"/>
</dbReference>
<comment type="caution">
    <text evidence="8">The sequence shown here is derived from an EMBL/GenBank/DDBJ whole genome shotgun (WGS) entry which is preliminary data.</text>
</comment>
<dbReference type="GO" id="GO:0016491">
    <property type="term" value="F:oxidoreductase activity"/>
    <property type="evidence" value="ECO:0007669"/>
    <property type="project" value="UniProtKB-KW"/>
</dbReference>
<keyword evidence="6" id="KW-0560">Oxidoreductase</keyword>
<dbReference type="SMR" id="A0A445ECP4"/>
<evidence type="ECO:0000256" key="2">
    <source>
        <dbReference type="ARBA" id="ARBA00023004"/>
    </source>
</evidence>
<dbReference type="GO" id="GO:0046872">
    <property type="term" value="F:metal ion binding"/>
    <property type="evidence" value="ECO:0007669"/>
    <property type="project" value="UniProtKB-KW"/>
</dbReference>
<evidence type="ECO:0000256" key="4">
    <source>
        <dbReference type="ARBA" id="ARBA00074102"/>
    </source>
</evidence>
<organism evidence="8 9">
    <name type="scientific">Arachis hypogaea</name>
    <name type="common">Peanut</name>
    <dbReference type="NCBI Taxonomy" id="3818"/>
    <lineage>
        <taxon>Eukaryota</taxon>
        <taxon>Viridiplantae</taxon>
        <taxon>Streptophyta</taxon>
        <taxon>Embryophyta</taxon>
        <taxon>Tracheophyta</taxon>
        <taxon>Spermatophyta</taxon>
        <taxon>Magnoliopsida</taxon>
        <taxon>eudicotyledons</taxon>
        <taxon>Gunneridae</taxon>
        <taxon>Pentapetalae</taxon>
        <taxon>rosids</taxon>
        <taxon>fabids</taxon>
        <taxon>Fabales</taxon>
        <taxon>Fabaceae</taxon>
        <taxon>Papilionoideae</taxon>
        <taxon>50 kb inversion clade</taxon>
        <taxon>dalbergioids sensu lato</taxon>
        <taxon>Dalbergieae</taxon>
        <taxon>Pterocarpus clade</taxon>
        <taxon>Arachis</taxon>
    </lineage>
</organism>
<gene>
    <name evidence="8" type="ORF">Ahy_A02g007594</name>
</gene>